<proteinExistence type="predicted"/>
<dbReference type="PANTHER" id="PTHR33490">
    <property type="entry name" value="BLR5614 PROTEIN-RELATED"/>
    <property type="match status" value="1"/>
</dbReference>
<evidence type="ECO:0000313" key="2">
    <source>
        <dbReference type="EMBL" id="TPG13074.1"/>
    </source>
</evidence>
<gene>
    <name evidence="2" type="ORF">EAH84_06570</name>
</gene>
<dbReference type="PANTHER" id="PTHR33490:SF6">
    <property type="entry name" value="SLL1049 PROTEIN"/>
    <property type="match status" value="1"/>
</dbReference>
<accession>A0A502CKD3</accession>
<dbReference type="Proteomes" id="UP000318413">
    <property type="component" value="Unassembled WGS sequence"/>
</dbReference>
<organism evidence="2 3">
    <name type="scientific">Sphingomonas oligophenolica</name>
    <dbReference type="NCBI Taxonomy" id="301154"/>
    <lineage>
        <taxon>Bacteria</taxon>
        <taxon>Pseudomonadati</taxon>
        <taxon>Pseudomonadota</taxon>
        <taxon>Alphaproteobacteria</taxon>
        <taxon>Sphingomonadales</taxon>
        <taxon>Sphingomonadaceae</taxon>
        <taxon>Sphingomonas</taxon>
    </lineage>
</organism>
<dbReference type="EMBL" id="RCZK01000004">
    <property type="protein sequence ID" value="TPG13074.1"/>
    <property type="molecule type" value="Genomic_DNA"/>
</dbReference>
<evidence type="ECO:0000313" key="3">
    <source>
        <dbReference type="Proteomes" id="UP000318413"/>
    </source>
</evidence>
<dbReference type="Pfam" id="PF01841">
    <property type="entry name" value="Transglut_core"/>
    <property type="match status" value="1"/>
</dbReference>
<dbReference type="RefSeq" id="WP_140869579.1">
    <property type="nucleotide sequence ID" value="NZ_RCZK01000004.1"/>
</dbReference>
<keyword evidence="3" id="KW-1185">Reference proteome</keyword>
<reference evidence="2 3" key="1">
    <citation type="journal article" date="2019" name="Environ. Microbiol.">
        <title>Species interactions and distinct microbial communities in high Arctic permafrost affected cryosols are associated with the CH4 and CO2 gas fluxes.</title>
        <authorList>
            <person name="Altshuler I."/>
            <person name="Hamel J."/>
            <person name="Turney S."/>
            <person name="Magnuson E."/>
            <person name="Levesque R."/>
            <person name="Greer C."/>
            <person name="Whyte L.G."/>
        </authorList>
    </citation>
    <scope>NUCLEOTIDE SEQUENCE [LARGE SCALE GENOMIC DNA]</scope>
    <source>
        <strain evidence="2 3">S5.1</strain>
    </source>
</reference>
<dbReference type="InterPro" id="IPR002931">
    <property type="entry name" value="Transglutaminase-like"/>
</dbReference>
<name>A0A502CKD3_9SPHN</name>
<dbReference type="AlphaFoldDB" id="A0A502CKD3"/>
<protein>
    <submittedName>
        <fullName evidence="2">Transglutaminase family protein</fullName>
    </submittedName>
</protein>
<comment type="caution">
    <text evidence="2">The sequence shown here is derived from an EMBL/GenBank/DDBJ whole genome shotgun (WGS) entry which is preliminary data.</text>
</comment>
<dbReference type="SUPFAM" id="SSF54001">
    <property type="entry name" value="Cysteine proteinases"/>
    <property type="match status" value="1"/>
</dbReference>
<dbReference type="OrthoDB" id="9804023at2"/>
<evidence type="ECO:0000259" key="1">
    <source>
        <dbReference type="SMART" id="SM00460"/>
    </source>
</evidence>
<dbReference type="InterPro" id="IPR013589">
    <property type="entry name" value="Bac_transglu_N"/>
</dbReference>
<dbReference type="Gene3D" id="3.10.620.30">
    <property type="match status" value="1"/>
</dbReference>
<sequence length="266" mass="28327">MRLAIDHRTLYRFSAPQRRLVQMLRMTPQNHHDQTVASWRIDVDCDATMRDAHDGFGNATTMLYVAGPIDAIEISVTGEVVTSHSSGELHGTNEVFPAALFLRATAATRADPAIARFAEDTAGGRATTEALHRIAQSLHDRFAPDTSRPKPGLAAGDAFAYDTGTARDLAQIFLVAARHLGAPARYVSGYRLSDDAGLSTPHGWAEAFVAGVGWLGFDPSVGRSPDDNYVRVAVALDSTGAAAVAGARLGEADEVIEVDIGVSESQ</sequence>
<dbReference type="Pfam" id="PF08379">
    <property type="entry name" value="Bact_transglu_N"/>
    <property type="match status" value="1"/>
</dbReference>
<dbReference type="SMART" id="SM00460">
    <property type="entry name" value="TGc"/>
    <property type="match status" value="1"/>
</dbReference>
<dbReference type="InterPro" id="IPR038765">
    <property type="entry name" value="Papain-like_cys_pep_sf"/>
</dbReference>
<feature type="domain" description="Transglutaminase-like" evidence="1">
    <location>
        <begin position="158"/>
        <end position="221"/>
    </location>
</feature>